<dbReference type="PANTHER" id="PTHR19282:SF456">
    <property type="entry name" value="CD63 MOLECULE"/>
    <property type="match status" value="1"/>
</dbReference>
<dbReference type="SUPFAM" id="SSF48652">
    <property type="entry name" value="Tetraspanin"/>
    <property type="match status" value="1"/>
</dbReference>
<reference evidence="8 9" key="2">
    <citation type="journal article" date="2010" name="Nucleic Acids Res.">
        <title>BeetleBase in 2010: revisions to provide comprehensive genomic information for Tribolium castaneum.</title>
        <authorList>
            <person name="Kim H.S."/>
            <person name="Murphy T."/>
            <person name="Xia J."/>
            <person name="Caragea D."/>
            <person name="Park Y."/>
            <person name="Beeman R.W."/>
            <person name="Lorenzen M.D."/>
            <person name="Butcher S."/>
            <person name="Manak J.R."/>
            <person name="Brown S.J."/>
        </authorList>
    </citation>
    <scope>GENOME REANNOTATION</scope>
    <source>
        <strain evidence="8 9">Georgia GA2</strain>
    </source>
</reference>
<keyword evidence="9" id="KW-1185">Reference proteome</keyword>
<organism evidence="8 9">
    <name type="scientific">Tribolium castaneum</name>
    <name type="common">Red flour beetle</name>
    <dbReference type="NCBI Taxonomy" id="7070"/>
    <lineage>
        <taxon>Eukaryota</taxon>
        <taxon>Metazoa</taxon>
        <taxon>Ecdysozoa</taxon>
        <taxon>Arthropoda</taxon>
        <taxon>Hexapoda</taxon>
        <taxon>Insecta</taxon>
        <taxon>Pterygota</taxon>
        <taxon>Neoptera</taxon>
        <taxon>Endopterygota</taxon>
        <taxon>Coleoptera</taxon>
        <taxon>Polyphaga</taxon>
        <taxon>Cucujiformia</taxon>
        <taxon>Tenebrionidae</taxon>
        <taxon>Tenebrionidae incertae sedis</taxon>
        <taxon>Tribolium</taxon>
    </lineage>
</organism>
<reference evidence="8 9" key="1">
    <citation type="journal article" date="2008" name="Nature">
        <title>The genome of the model beetle and pest Tribolium castaneum.</title>
        <authorList>
            <consortium name="Tribolium Genome Sequencing Consortium"/>
            <person name="Richards S."/>
            <person name="Gibbs R.A."/>
            <person name="Weinstock G.M."/>
            <person name="Brown S.J."/>
            <person name="Denell R."/>
            <person name="Beeman R.W."/>
            <person name="Gibbs R."/>
            <person name="Beeman R.W."/>
            <person name="Brown S.J."/>
            <person name="Bucher G."/>
            <person name="Friedrich M."/>
            <person name="Grimmelikhuijzen C.J."/>
            <person name="Klingler M."/>
            <person name="Lorenzen M."/>
            <person name="Richards S."/>
            <person name="Roth S."/>
            <person name="Schroder R."/>
            <person name="Tautz D."/>
            <person name="Zdobnov E.M."/>
            <person name="Muzny D."/>
            <person name="Gibbs R.A."/>
            <person name="Weinstock G.M."/>
            <person name="Attaway T."/>
            <person name="Bell S."/>
            <person name="Buhay C.J."/>
            <person name="Chandrabose M.N."/>
            <person name="Chavez D."/>
            <person name="Clerk-Blankenburg K.P."/>
            <person name="Cree A."/>
            <person name="Dao M."/>
            <person name="Davis C."/>
            <person name="Chacko J."/>
            <person name="Dinh H."/>
            <person name="Dugan-Rocha S."/>
            <person name="Fowler G."/>
            <person name="Garner T.T."/>
            <person name="Garnes J."/>
            <person name="Gnirke A."/>
            <person name="Hawes A."/>
            <person name="Hernandez J."/>
            <person name="Hines S."/>
            <person name="Holder M."/>
            <person name="Hume J."/>
            <person name="Jhangiani S.N."/>
            <person name="Joshi V."/>
            <person name="Khan Z.M."/>
            <person name="Jackson L."/>
            <person name="Kovar C."/>
            <person name="Kowis A."/>
            <person name="Lee S."/>
            <person name="Lewis L.R."/>
            <person name="Margolis J."/>
            <person name="Morgan M."/>
            <person name="Nazareth L.V."/>
            <person name="Nguyen N."/>
            <person name="Okwuonu G."/>
            <person name="Parker D."/>
            <person name="Richards S."/>
            <person name="Ruiz S.J."/>
            <person name="Santibanez J."/>
            <person name="Savard J."/>
            <person name="Scherer S.E."/>
            <person name="Schneider B."/>
            <person name="Sodergren E."/>
            <person name="Tautz D."/>
            <person name="Vattahil S."/>
            <person name="Villasana D."/>
            <person name="White C.S."/>
            <person name="Wright R."/>
            <person name="Park Y."/>
            <person name="Beeman R.W."/>
            <person name="Lord J."/>
            <person name="Oppert B."/>
            <person name="Lorenzen M."/>
            <person name="Brown S."/>
            <person name="Wang L."/>
            <person name="Savard J."/>
            <person name="Tautz D."/>
            <person name="Richards S."/>
            <person name="Weinstock G."/>
            <person name="Gibbs R.A."/>
            <person name="Liu Y."/>
            <person name="Worley K."/>
            <person name="Weinstock G."/>
            <person name="Elsik C.G."/>
            <person name="Reese J.T."/>
            <person name="Elhaik E."/>
            <person name="Landan G."/>
            <person name="Graur D."/>
            <person name="Arensburger P."/>
            <person name="Atkinson P."/>
            <person name="Beeman R.W."/>
            <person name="Beidler J."/>
            <person name="Brown S.J."/>
            <person name="Demuth J.P."/>
            <person name="Drury D.W."/>
            <person name="Du Y.Z."/>
            <person name="Fujiwara H."/>
            <person name="Lorenzen M."/>
            <person name="Maselli V."/>
            <person name="Osanai M."/>
            <person name="Park Y."/>
            <person name="Robertson H.M."/>
            <person name="Tu Z."/>
            <person name="Wang J.J."/>
            <person name="Wang S."/>
            <person name="Richards S."/>
            <person name="Song H."/>
            <person name="Zhang L."/>
            <person name="Sodergren E."/>
            <person name="Werner D."/>
            <person name="Stanke M."/>
            <person name="Morgenstern B."/>
            <person name="Solovyev V."/>
            <person name="Kosarev P."/>
            <person name="Brown G."/>
            <person name="Chen H.C."/>
            <person name="Ermolaeva O."/>
            <person name="Hlavina W."/>
            <person name="Kapustin Y."/>
            <person name="Kiryutin B."/>
            <person name="Kitts P."/>
            <person name="Maglott D."/>
            <person name="Pruitt K."/>
            <person name="Sapojnikov V."/>
            <person name="Souvorov A."/>
            <person name="Mackey A.J."/>
            <person name="Waterhouse R.M."/>
            <person name="Wyder S."/>
            <person name="Zdobnov E.M."/>
            <person name="Zdobnov E.M."/>
            <person name="Wyder S."/>
            <person name="Kriventseva E.V."/>
            <person name="Kadowaki T."/>
            <person name="Bork P."/>
            <person name="Aranda M."/>
            <person name="Bao R."/>
            <person name="Beermann A."/>
            <person name="Berns N."/>
            <person name="Bolognesi R."/>
            <person name="Bonneton F."/>
            <person name="Bopp D."/>
            <person name="Brown S.J."/>
            <person name="Bucher G."/>
            <person name="Butts T."/>
            <person name="Chaumot A."/>
            <person name="Denell R.E."/>
            <person name="Ferrier D.E."/>
            <person name="Friedrich M."/>
            <person name="Gordon C.M."/>
            <person name="Jindra M."/>
            <person name="Klingler M."/>
            <person name="Lan Q."/>
            <person name="Lattorff H.M."/>
            <person name="Laudet V."/>
            <person name="von Levetsow C."/>
            <person name="Liu Z."/>
            <person name="Lutz R."/>
            <person name="Lynch J.A."/>
            <person name="da Fonseca R.N."/>
            <person name="Posnien N."/>
            <person name="Reuter R."/>
            <person name="Roth S."/>
            <person name="Savard J."/>
            <person name="Schinko J.B."/>
            <person name="Schmitt C."/>
            <person name="Schoppmeier M."/>
            <person name="Schroder R."/>
            <person name="Shippy T.D."/>
            <person name="Simonnet F."/>
            <person name="Marques-Souza H."/>
            <person name="Tautz D."/>
            <person name="Tomoyasu Y."/>
            <person name="Trauner J."/>
            <person name="Van der Zee M."/>
            <person name="Vervoort M."/>
            <person name="Wittkopp N."/>
            <person name="Wimmer E.A."/>
            <person name="Yang X."/>
            <person name="Jones A.K."/>
            <person name="Sattelle D.B."/>
            <person name="Ebert P.R."/>
            <person name="Nelson D."/>
            <person name="Scott J.G."/>
            <person name="Beeman R.W."/>
            <person name="Muthukrishnan S."/>
            <person name="Kramer K.J."/>
            <person name="Arakane Y."/>
            <person name="Beeman R.W."/>
            <person name="Zhu Q."/>
            <person name="Hogenkamp D."/>
            <person name="Dixit R."/>
            <person name="Oppert B."/>
            <person name="Jiang H."/>
            <person name="Zou Z."/>
            <person name="Marshall J."/>
            <person name="Elpidina E."/>
            <person name="Vinokurov K."/>
            <person name="Oppert C."/>
            <person name="Zou Z."/>
            <person name="Evans J."/>
            <person name="Lu Z."/>
            <person name="Zhao P."/>
            <person name="Sumathipala N."/>
            <person name="Altincicek B."/>
            <person name="Vilcinskas A."/>
            <person name="Williams M."/>
            <person name="Hultmark D."/>
            <person name="Hetru C."/>
            <person name="Jiang H."/>
            <person name="Grimmelikhuijzen C.J."/>
            <person name="Hauser F."/>
            <person name="Cazzamali G."/>
            <person name="Williamson M."/>
            <person name="Park Y."/>
            <person name="Li B."/>
            <person name="Tanaka Y."/>
            <person name="Predel R."/>
            <person name="Neupert S."/>
            <person name="Schachtner J."/>
            <person name="Verleyen P."/>
            <person name="Raible F."/>
            <person name="Bork P."/>
            <person name="Friedrich M."/>
            <person name="Walden K.K."/>
            <person name="Robertson H.M."/>
            <person name="Angeli S."/>
            <person name="Foret S."/>
            <person name="Bucher G."/>
            <person name="Schuetz S."/>
            <person name="Maleszka R."/>
            <person name="Wimmer E.A."/>
            <person name="Beeman R.W."/>
            <person name="Lorenzen M."/>
            <person name="Tomoyasu Y."/>
            <person name="Miller S.C."/>
            <person name="Grossmann D."/>
            <person name="Bucher G."/>
        </authorList>
    </citation>
    <scope>NUCLEOTIDE SEQUENCE [LARGE SCALE GENOMIC DNA]</scope>
    <source>
        <strain evidence="8 9">Georgia GA2</strain>
    </source>
</reference>
<evidence type="ECO:0000313" key="9">
    <source>
        <dbReference type="Proteomes" id="UP000007266"/>
    </source>
</evidence>
<dbReference type="InterPro" id="IPR018503">
    <property type="entry name" value="Tetraspanin_CS"/>
</dbReference>
<dbReference type="CDD" id="cd03127">
    <property type="entry name" value="tetraspanin_LEL"/>
    <property type="match status" value="1"/>
</dbReference>
<proteinExistence type="inferred from homology"/>
<accession>D6X1Y9</accession>
<evidence type="ECO:0000256" key="6">
    <source>
        <dbReference type="RuleBase" id="RU361218"/>
    </source>
</evidence>
<dbReference type="GO" id="GO:0005886">
    <property type="term" value="C:plasma membrane"/>
    <property type="evidence" value="ECO:0000318"/>
    <property type="project" value="GO_Central"/>
</dbReference>
<feature type="transmembrane region" description="Helical" evidence="6">
    <location>
        <begin position="268"/>
        <end position="290"/>
    </location>
</feature>
<keyword evidence="3 6" id="KW-0812">Transmembrane</keyword>
<dbReference type="Pfam" id="PF00335">
    <property type="entry name" value="Tetraspanin"/>
    <property type="match status" value="1"/>
</dbReference>
<dbReference type="PROSITE" id="PS00421">
    <property type="entry name" value="TM4_1"/>
    <property type="match status" value="1"/>
</dbReference>
<dbReference type="Proteomes" id="UP000007266">
    <property type="component" value="Linkage group 9"/>
</dbReference>
<dbReference type="InterPro" id="IPR000301">
    <property type="entry name" value="Tetraspanin_animals"/>
</dbReference>
<dbReference type="Gene3D" id="1.10.1450.10">
    <property type="entry name" value="Tetraspanin"/>
    <property type="match status" value="1"/>
</dbReference>
<evidence type="ECO:0000256" key="2">
    <source>
        <dbReference type="ARBA" id="ARBA00006840"/>
    </source>
</evidence>
<gene>
    <name evidence="8" type="primary">AUGUSTUS-3.0.2_12380</name>
    <name evidence="8" type="ORF">TcasGA2_TC012380</name>
</gene>
<dbReference type="PRINTS" id="PR00259">
    <property type="entry name" value="TMFOUR"/>
</dbReference>
<dbReference type="AlphaFoldDB" id="D6X1Y9"/>
<comment type="subcellular location">
    <subcellularLocation>
        <location evidence="1 6">Membrane</location>
        <topology evidence="1 6">Multi-pass membrane protein</topology>
    </subcellularLocation>
</comment>
<protein>
    <recommendedName>
        <fullName evidence="6">Tetraspanin</fullName>
    </recommendedName>
</protein>
<feature type="transmembrane region" description="Helical" evidence="6">
    <location>
        <begin position="12"/>
        <end position="35"/>
    </location>
</feature>
<dbReference type="InterPro" id="IPR018499">
    <property type="entry name" value="Tetraspanin/Peripherin"/>
</dbReference>
<dbReference type="InParanoid" id="D6X1Y9"/>
<evidence type="ECO:0000313" key="8">
    <source>
        <dbReference type="EMBL" id="EFA10188.1"/>
    </source>
</evidence>
<evidence type="ECO:0000256" key="4">
    <source>
        <dbReference type="ARBA" id="ARBA00022989"/>
    </source>
</evidence>
<feature type="region of interest" description="Disordered" evidence="7">
    <location>
        <begin position="166"/>
        <end position="227"/>
    </location>
</feature>
<dbReference type="HOGENOM" id="CLU_055524_4_2_1"/>
<dbReference type="EMBL" id="KQ971371">
    <property type="protein sequence ID" value="EFA10188.1"/>
    <property type="molecule type" value="Genomic_DNA"/>
</dbReference>
<dbReference type="PANTHER" id="PTHR19282">
    <property type="entry name" value="TETRASPANIN"/>
    <property type="match status" value="1"/>
</dbReference>
<comment type="similarity">
    <text evidence="2 6">Belongs to the tetraspanin (TM4SF) family.</text>
</comment>
<name>D6X1Y9_TRICA</name>
<feature type="compositionally biased region" description="Low complexity" evidence="7">
    <location>
        <begin position="166"/>
        <end position="205"/>
    </location>
</feature>
<keyword evidence="5 6" id="KW-0472">Membrane</keyword>
<evidence type="ECO:0000256" key="1">
    <source>
        <dbReference type="ARBA" id="ARBA00004141"/>
    </source>
</evidence>
<feature type="transmembrane region" description="Helical" evidence="6">
    <location>
        <begin position="55"/>
        <end position="76"/>
    </location>
</feature>
<dbReference type="PhylomeDB" id="D6X1Y9"/>
<dbReference type="PIRSF" id="PIRSF002419">
    <property type="entry name" value="Tetraspanin"/>
    <property type="match status" value="1"/>
</dbReference>
<evidence type="ECO:0000256" key="7">
    <source>
        <dbReference type="SAM" id="MobiDB-lite"/>
    </source>
</evidence>
<dbReference type="InterPro" id="IPR008952">
    <property type="entry name" value="Tetraspanin_EC2_sf"/>
</dbReference>
<feature type="transmembrane region" description="Helical" evidence="6">
    <location>
        <begin position="83"/>
        <end position="107"/>
    </location>
</feature>
<keyword evidence="4 6" id="KW-1133">Transmembrane helix</keyword>
<evidence type="ECO:0000256" key="3">
    <source>
        <dbReference type="ARBA" id="ARBA00022692"/>
    </source>
</evidence>
<dbReference type="eggNOG" id="KOG3882">
    <property type="taxonomic scope" value="Eukaryota"/>
</dbReference>
<dbReference type="OMA" id="TGSANCI"/>
<sequence length="303" mass="33243">MNLSWSNRVIKYVLFVFNLLFVISGIIMIAVGVSVKSYYTEYDVFLNDSYFSLPNLLIAIGSLIFFISFFGCCGAVRESWFMIFIFSILLSIIFIMEFSAGIAGYVLRDKTTSFLTEELSNSMKLYQFNEKPNPTTVMWDTIQYQFECCGATKPDDWAKYVPTPSTISSTVPSSSETPPYSSSSPETTPTSTTNSTSESTPSATTIAEKKRRAVAQPGTESGDLPASCCRSNNGATGTIKCNLNDNSSATYYSRGCVEGFGDYLKDHAVTLGGVGIAIAFIQLFGVILACHLTKQLKHGFYST</sequence>
<evidence type="ECO:0000256" key="5">
    <source>
        <dbReference type="ARBA" id="ARBA00023136"/>
    </source>
</evidence>